<comment type="caution">
    <text evidence="1">The sequence shown here is derived from an EMBL/GenBank/DDBJ whole genome shotgun (WGS) entry which is preliminary data.</text>
</comment>
<dbReference type="InterPro" id="IPR024064">
    <property type="entry name" value="FdhE-like_sf"/>
</dbReference>
<name>A0A0F8YX20_9ZZZZ</name>
<organism evidence="1">
    <name type="scientific">marine sediment metagenome</name>
    <dbReference type="NCBI Taxonomy" id="412755"/>
    <lineage>
        <taxon>unclassified sequences</taxon>
        <taxon>metagenomes</taxon>
        <taxon>ecological metagenomes</taxon>
    </lineage>
</organism>
<protein>
    <submittedName>
        <fullName evidence="1">Uncharacterized protein</fullName>
    </submittedName>
</protein>
<reference evidence="1" key="1">
    <citation type="journal article" date="2015" name="Nature">
        <title>Complex archaea that bridge the gap between prokaryotes and eukaryotes.</title>
        <authorList>
            <person name="Spang A."/>
            <person name="Saw J.H."/>
            <person name="Jorgensen S.L."/>
            <person name="Zaremba-Niedzwiedzka K."/>
            <person name="Martijn J."/>
            <person name="Lind A.E."/>
            <person name="van Eijk R."/>
            <person name="Schleper C."/>
            <person name="Guy L."/>
            <person name="Ettema T.J."/>
        </authorList>
    </citation>
    <scope>NUCLEOTIDE SEQUENCE</scope>
</reference>
<dbReference type="EMBL" id="LAZR01051075">
    <property type="protein sequence ID" value="KKK85948.1"/>
    <property type="molecule type" value="Genomic_DNA"/>
</dbReference>
<sequence>MTDKVVSIGKKEGGKLWACLICHEHWHGVEPRCPKCTSYSVIEDQLYLVPDKHQVYTCTCNDNQFFKIAKDPKHGVYFKCVLCGKKHYLDDVAK</sequence>
<proteinExistence type="predicted"/>
<dbReference type="SUPFAM" id="SSF144020">
    <property type="entry name" value="FdhE-like"/>
    <property type="match status" value="1"/>
</dbReference>
<dbReference type="AlphaFoldDB" id="A0A0F8YX20"/>
<gene>
    <name evidence="1" type="ORF">LCGC14_2768150</name>
</gene>
<evidence type="ECO:0000313" key="1">
    <source>
        <dbReference type="EMBL" id="KKK85948.1"/>
    </source>
</evidence>
<accession>A0A0F8YX20</accession>